<accession>A0A377R7B2</accession>
<dbReference type="AlphaFoldDB" id="A0A377R7B2"/>
<dbReference type="Proteomes" id="UP000254293">
    <property type="component" value="Unassembled WGS sequence"/>
</dbReference>
<evidence type="ECO:0000313" key="2">
    <source>
        <dbReference type="EMBL" id="STR03455.1"/>
    </source>
</evidence>
<feature type="region of interest" description="Disordered" evidence="1">
    <location>
        <begin position="1"/>
        <end position="28"/>
    </location>
</feature>
<gene>
    <name evidence="2" type="ORF">NCTC13336_02383</name>
</gene>
<name>A0A377R7B2_9NEIS</name>
<dbReference type="EMBL" id="UGJJ01000006">
    <property type="protein sequence ID" value="STR03455.1"/>
    <property type="molecule type" value="Genomic_DNA"/>
</dbReference>
<proteinExistence type="predicted"/>
<evidence type="ECO:0000313" key="3">
    <source>
        <dbReference type="Proteomes" id="UP000254293"/>
    </source>
</evidence>
<sequence length="182" mass="19512">MRPSENRNTFFRRPSCFPNQPKPPSAENACAARAAHPTRTAELRAESSVGCVAQPRTRSPRYRGRLKTAKAAANPRSLPAPARGRVRGGFGCLSGICRRSGKAALRPPPSPALPRAGAGEGARVCGCFCGFQTASVSRERVRGCATHPTEDSARQFGSSGRVCRPSGARVLCGRRLWLIRKT</sequence>
<protein>
    <submittedName>
        <fullName evidence="2">Uncharacterized protein</fullName>
    </submittedName>
</protein>
<organism evidence="2 3">
    <name type="scientific">Kingella potus</name>
    <dbReference type="NCBI Taxonomy" id="265175"/>
    <lineage>
        <taxon>Bacteria</taxon>
        <taxon>Pseudomonadati</taxon>
        <taxon>Pseudomonadota</taxon>
        <taxon>Betaproteobacteria</taxon>
        <taxon>Neisseriales</taxon>
        <taxon>Neisseriaceae</taxon>
        <taxon>Kingella</taxon>
    </lineage>
</organism>
<keyword evidence="3" id="KW-1185">Reference proteome</keyword>
<evidence type="ECO:0000256" key="1">
    <source>
        <dbReference type="SAM" id="MobiDB-lite"/>
    </source>
</evidence>
<reference evidence="2 3" key="1">
    <citation type="submission" date="2018-06" db="EMBL/GenBank/DDBJ databases">
        <authorList>
            <consortium name="Pathogen Informatics"/>
            <person name="Doyle S."/>
        </authorList>
    </citation>
    <scope>NUCLEOTIDE SEQUENCE [LARGE SCALE GENOMIC DNA]</scope>
    <source>
        <strain evidence="2 3">NCTC13336</strain>
    </source>
</reference>